<dbReference type="Proteomes" id="UP000269721">
    <property type="component" value="Unassembled WGS sequence"/>
</dbReference>
<accession>A0A4P9WFX5</accession>
<evidence type="ECO:0000313" key="3">
    <source>
        <dbReference type="Proteomes" id="UP000269721"/>
    </source>
</evidence>
<evidence type="ECO:0000313" key="2">
    <source>
        <dbReference type="EMBL" id="RKO91689.1"/>
    </source>
</evidence>
<gene>
    <name evidence="2" type="ORF">BDK51DRAFT_50062</name>
</gene>
<dbReference type="EMBL" id="KZ994947">
    <property type="protein sequence ID" value="RKO91689.1"/>
    <property type="molecule type" value="Genomic_DNA"/>
</dbReference>
<proteinExistence type="predicted"/>
<sequence>MAWTLWNDASVAAVTVASEPERVEKDSADVALANAVAEGDAAGAVPGIGRGMPGTEGEVGAQEAGVTGASSSSDLDRATRDLLDQSTAALQNVPDLNPSQPDLARDETPLSSGSPSEKQKGPGFPTFLPPPPAPATTSASPILPAPLLPPSLEELKSRMLYWDAERDSLYRSDGRSERDLLLNLTSPAGPSITSLYADLKSRMTLWDHERESLYRDRELLGMGYGAPLPAMGGPSGVGPAVVGGASGAQVALAGMGGASPPSLGMTGGAAAAAAAVAAASAAAAAAAANRQSLVAMLQAAAVGNPATLQFFLAAAASSGLQISGTGFP</sequence>
<feature type="region of interest" description="Disordered" evidence="1">
    <location>
        <begin position="44"/>
        <end position="76"/>
    </location>
</feature>
<name>A0A4P9WFX5_9FUNG</name>
<dbReference type="OrthoDB" id="2593073at2759"/>
<keyword evidence="3" id="KW-1185">Reference proteome</keyword>
<feature type="region of interest" description="Disordered" evidence="1">
    <location>
        <begin position="89"/>
        <end position="139"/>
    </location>
</feature>
<dbReference type="AlphaFoldDB" id="A0A4P9WFX5"/>
<protein>
    <submittedName>
        <fullName evidence="2">Uncharacterized protein</fullName>
    </submittedName>
</protein>
<organism evidence="2 3">
    <name type="scientific">Blyttiomyces helicus</name>
    <dbReference type="NCBI Taxonomy" id="388810"/>
    <lineage>
        <taxon>Eukaryota</taxon>
        <taxon>Fungi</taxon>
        <taxon>Fungi incertae sedis</taxon>
        <taxon>Chytridiomycota</taxon>
        <taxon>Chytridiomycota incertae sedis</taxon>
        <taxon>Chytridiomycetes</taxon>
        <taxon>Chytridiomycetes incertae sedis</taxon>
        <taxon>Blyttiomyces</taxon>
    </lineage>
</organism>
<evidence type="ECO:0000256" key="1">
    <source>
        <dbReference type="SAM" id="MobiDB-lite"/>
    </source>
</evidence>
<reference evidence="3" key="1">
    <citation type="journal article" date="2018" name="Nat. Microbiol.">
        <title>Leveraging single-cell genomics to expand the fungal tree of life.</title>
        <authorList>
            <person name="Ahrendt S.R."/>
            <person name="Quandt C.A."/>
            <person name="Ciobanu D."/>
            <person name="Clum A."/>
            <person name="Salamov A."/>
            <person name="Andreopoulos B."/>
            <person name="Cheng J.F."/>
            <person name="Woyke T."/>
            <person name="Pelin A."/>
            <person name="Henrissat B."/>
            <person name="Reynolds N.K."/>
            <person name="Benny G.L."/>
            <person name="Smith M.E."/>
            <person name="James T.Y."/>
            <person name="Grigoriev I.V."/>
        </authorList>
    </citation>
    <scope>NUCLEOTIDE SEQUENCE [LARGE SCALE GENOMIC DNA]</scope>
</reference>